<organism evidence="3">
    <name type="scientific">Oryza sativa subsp. japonica</name>
    <name type="common">Rice</name>
    <dbReference type="NCBI Taxonomy" id="39947"/>
    <lineage>
        <taxon>Eukaryota</taxon>
        <taxon>Viridiplantae</taxon>
        <taxon>Streptophyta</taxon>
        <taxon>Embryophyta</taxon>
        <taxon>Tracheophyta</taxon>
        <taxon>Spermatophyta</taxon>
        <taxon>Magnoliopsida</taxon>
        <taxon>Liliopsida</taxon>
        <taxon>Poales</taxon>
        <taxon>Poaceae</taxon>
        <taxon>BOP clade</taxon>
        <taxon>Oryzoideae</taxon>
        <taxon>Oryzeae</taxon>
        <taxon>Oryzinae</taxon>
        <taxon>Oryza</taxon>
        <taxon>Oryza sativa</taxon>
    </lineage>
</organism>
<feature type="compositionally biased region" description="Low complexity" evidence="2">
    <location>
        <begin position="55"/>
        <end position="68"/>
    </location>
</feature>
<sequence length="653" mass="70242">MVAGRVKAAMGFQRSPATPKTSSSRKAPPPPPPLVQAAAHHAAAGQPETPRRRSSGSPASASASASGSKTGVFARSFGAYFPRSSAQVQPARGAAPEVGELVRLVEELQERESRLRTELLEHKILKETVAIVPFLENELAAKSSELGRCRDALTRLESENARLRAALDAAAASSRDNEQRILEMERQMTELRKRRQRDVATGPDDCSSSASSDNSESSNAATNSAKSAKVAGCSSVRPPPPPPPPPLPPPMPATFKSKSYFSGSSRASPANSSSSSSSSSAPSTPSCSSDTAASRSRLPELSKLPPIPPPPPPPPPPPMPRSRSASPSPSTSSSGSAGPPAPPPPPPPAAKRTSRTSTPATTSSSAPASGPCVRRVPEVVEFYHSLMRRDSKRDGGGGGGGAEACPGGGAAAARDMIGEIENRSAHLLAIKSDVERQGDFIRFLIKEVEGAAFVDIEDVVTFVKWLDVDERAVLKHFEWPEQKADALREAAFGYRDLKKIEEEASSFCDDPRQPCSSALKKMQALFEKLEHGVYSLARVRDGAMNRYRGYHIPWEWMQDTGIVSQIKLQSVKLAMKYLRRVSSELEAIKDGPDEEELMLQGVRFAFRVHQFAGGFDGDTMRAFQELKEKASTFQSQRECQNQHLQQHKLAGRS</sequence>
<feature type="compositionally biased region" description="Polar residues" evidence="2">
    <location>
        <begin position="15"/>
        <end position="25"/>
    </location>
</feature>
<protein>
    <submittedName>
        <fullName evidence="3">Uncharacterized protein</fullName>
    </submittedName>
</protein>
<reference evidence="3" key="1">
    <citation type="journal article" date="2005" name="PLoS Biol.">
        <title>The genomes of Oryza sativa: a history of duplications.</title>
        <authorList>
            <person name="Yu J."/>
            <person name="Wang J."/>
            <person name="Lin W."/>
            <person name="Li S."/>
            <person name="Li H."/>
            <person name="Zhou J."/>
            <person name="Ni P."/>
            <person name="Dong W."/>
            <person name="Hu S."/>
            <person name="Zeng C."/>
            <person name="Zhang J."/>
            <person name="Zhang Y."/>
            <person name="Li R."/>
            <person name="Xu Z."/>
            <person name="Li S."/>
            <person name="Li X."/>
            <person name="Zheng H."/>
            <person name="Cong L."/>
            <person name="Lin L."/>
            <person name="Yin J."/>
            <person name="Geng J."/>
            <person name="Li G."/>
            <person name="Shi J."/>
            <person name="Liu J."/>
            <person name="Lv H."/>
            <person name="Li J."/>
            <person name="Wang J."/>
            <person name="Deng Y."/>
            <person name="Ran L."/>
            <person name="Shi X."/>
            <person name="Wang X."/>
            <person name="Wu Q."/>
            <person name="Li C."/>
            <person name="Ren X."/>
            <person name="Wang J."/>
            <person name="Wang X."/>
            <person name="Li D."/>
            <person name="Liu D."/>
            <person name="Zhang X."/>
            <person name="Ji Z."/>
            <person name="Zhao W."/>
            <person name="Sun Y."/>
            <person name="Zhang Z."/>
            <person name="Bao J."/>
            <person name="Han Y."/>
            <person name="Dong L."/>
            <person name="Ji J."/>
            <person name="Chen P."/>
            <person name="Wu S."/>
            <person name="Liu J."/>
            <person name="Xiao Y."/>
            <person name="Bu D."/>
            <person name="Tan J."/>
            <person name="Yang L."/>
            <person name="Ye C."/>
            <person name="Zhang J."/>
            <person name="Xu J."/>
            <person name="Zhou Y."/>
            <person name="Yu Y."/>
            <person name="Zhang B."/>
            <person name="Zhuang S."/>
            <person name="Wei H."/>
            <person name="Liu B."/>
            <person name="Lei M."/>
            <person name="Yu H."/>
            <person name="Li Y."/>
            <person name="Xu H."/>
            <person name="Wei S."/>
            <person name="He X."/>
            <person name="Fang L."/>
            <person name="Zhang Z."/>
            <person name="Zhang Y."/>
            <person name="Huang X."/>
            <person name="Su Z."/>
            <person name="Tong W."/>
            <person name="Li J."/>
            <person name="Tong Z."/>
            <person name="Li S."/>
            <person name="Ye J."/>
            <person name="Wang L."/>
            <person name="Fang L."/>
            <person name="Lei T."/>
            <person name="Chen C."/>
            <person name="Chen H."/>
            <person name="Xu Z."/>
            <person name="Li H."/>
            <person name="Huang H."/>
            <person name="Zhang F."/>
            <person name="Xu H."/>
            <person name="Li N."/>
            <person name="Zhao C."/>
            <person name="Li S."/>
            <person name="Dong L."/>
            <person name="Huang Y."/>
            <person name="Li L."/>
            <person name="Xi Y."/>
            <person name="Qi Q."/>
            <person name="Li W."/>
            <person name="Zhang B."/>
            <person name="Hu W."/>
            <person name="Zhang Y."/>
            <person name="Tian X."/>
            <person name="Jiao Y."/>
            <person name="Liang X."/>
            <person name="Jin J."/>
            <person name="Gao L."/>
            <person name="Zheng W."/>
            <person name="Hao B."/>
            <person name="Liu S."/>
            <person name="Wang W."/>
            <person name="Yuan L."/>
            <person name="Cao M."/>
            <person name="McDermott J."/>
            <person name="Samudrala R."/>
            <person name="Wang J."/>
            <person name="Wong G.K."/>
            <person name="Yang H."/>
        </authorList>
    </citation>
    <scope>NUCLEOTIDE SEQUENCE [LARGE SCALE GENOMIC DNA]</scope>
</reference>
<feature type="compositionally biased region" description="Pro residues" evidence="2">
    <location>
        <begin position="237"/>
        <end position="252"/>
    </location>
</feature>
<dbReference type="PANTHER" id="PTHR31342">
    <property type="entry name" value="PROTEIN CHUP1, CHLOROPLASTIC"/>
    <property type="match status" value="1"/>
</dbReference>
<feature type="compositionally biased region" description="Low complexity" evidence="2">
    <location>
        <begin position="207"/>
        <end position="228"/>
    </location>
</feature>
<evidence type="ECO:0000256" key="1">
    <source>
        <dbReference type="ARBA" id="ARBA00023054"/>
    </source>
</evidence>
<feature type="region of interest" description="Disordered" evidence="2">
    <location>
        <begin position="388"/>
        <end position="410"/>
    </location>
</feature>
<dbReference type="AlphaFoldDB" id="B9FLQ8"/>
<evidence type="ECO:0000313" key="3">
    <source>
        <dbReference type="EMBL" id="EEE64774.1"/>
    </source>
</evidence>
<keyword evidence="1" id="KW-0175">Coiled coil</keyword>
<dbReference type="Proteomes" id="UP000007752">
    <property type="component" value="Chromosome 5"/>
</dbReference>
<feature type="region of interest" description="Disordered" evidence="2">
    <location>
        <begin position="190"/>
        <end position="373"/>
    </location>
</feature>
<evidence type="ECO:0000256" key="2">
    <source>
        <dbReference type="SAM" id="MobiDB-lite"/>
    </source>
</evidence>
<feature type="compositionally biased region" description="Pro residues" evidence="2">
    <location>
        <begin position="339"/>
        <end position="349"/>
    </location>
</feature>
<feature type="compositionally biased region" description="Pro residues" evidence="2">
    <location>
        <begin position="305"/>
        <end position="320"/>
    </location>
</feature>
<proteinExistence type="predicted"/>
<dbReference type="EMBL" id="CM000142">
    <property type="protein sequence ID" value="EEE64774.1"/>
    <property type="molecule type" value="Genomic_DNA"/>
</dbReference>
<gene>
    <name evidence="3" type="ORF">OsJ_19630</name>
</gene>
<dbReference type="PANTHER" id="PTHR31342:SF37">
    <property type="entry name" value="PROTEIN CHUP1, CHLOROPLASTIC"/>
    <property type="match status" value="1"/>
</dbReference>
<feature type="compositionally biased region" description="Low complexity" evidence="2">
    <location>
        <begin position="355"/>
        <end position="369"/>
    </location>
</feature>
<reference evidence="3" key="2">
    <citation type="submission" date="2008-12" db="EMBL/GenBank/DDBJ databases">
        <title>Improved gene annotation of the rice (Oryza sativa) genomes.</title>
        <authorList>
            <person name="Wang J."/>
            <person name="Li R."/>
            <person name="Fan W."/>
            <person name="Huang Q."/>
            <person name="Zhang J."/>
            <person name="Zhou Y."/>
            <person name="Hu Y."/>
            <person name="Zi S."/>
            <person name="Li J."/>
            <person name="Ni P."/>
            <person name="Zheng H."/>
            <person name="Zhang Y."/>
            <person name="Zhao M."/>
            <person name="Hao Q."/>
            <person name="McDermott J."/>
            <person name="Samudrala R."/>
            <person name="Kristiansen K."/>
            <person name="Wong G.K.-S."/>
        </authorList>
    </citation>
    <scope>NUCLEOTIDE SEQUENCE</scope>
</reference>
<dbReference type="InterPro" id="IPR040265">
    <property type="entry name" value="CHUP1/IPGA1-like"/>
</dbReference>
<feature type="compositionally biased region" description="Low complexity" evidence="2">
    <location>
        <begin position="321"/>
        <end position="338"/>
    </location>
</feature>
<feature type="region of interest" description="Disordered" evidence="2">
    <location>
        <begin position="1"/>
        <end position="69"/>
    </location>
</feature>
<feature type="compositionally biased region" description="Low complexity" evidence="2">
    <location>
        <begin position="262"/>
        <end position="294"/>
    </location>
</feature>
<name>B9FLQ8_ORYSJ</name>
<feature type="compositionally biased region" description="Low complexity" evidence="2">
    <location>
        <begin position="35"/>
        <end position="47"/>
    </location>
</feature>
<feature type="compositionally biased region" description="Gly residues" evidence="2">
    <location>
        <begin position="396"/>
        <end position="410"/>
    </location>
</feature>
<accession>B9FLQ8</accession>